<dbReference type="EMBL" id="BNCP01000006">
    <property type="protein sequence ID" value="GIL74246.1"/>
    <property type="molecule type" value="Genomic_DNA"/>
</dbReference>
<organism evidence="2 3">
    <name type="scientific">Volvox reticuliferus</name>
    <dbReference type="NCBI Taxonomy" id="1737510"/>
    <lineage>
        <taxon>Eukaryota</taxon>
        <taxon>Viridiplantae</taxon>
        <taxon>Chlorophyta</taxon>
        <taxon>core chlorophytes</taxon>
        <taxon>Chlorophyceae</taxon>
        <taxon>CS clade</taxon>
        <taxon>Chlamydomonadales</taxon>
        <taxon>Volvocaceae</taxon>
        <taxon>Volvox</taxon>
    </lineage>
</organism>
<dbReference type="OrthoDB" id="543786at2759"/>
<gene>
    <name evidence="2" type="ORF">Vretifemale_4259</name>
</gene>
<evidence type="ECO:0000313" key="3">
    <source>
        <dbReference type="Proteomes" id="UP000747110"/>
    </source>
</evidence>
<feature type="compositionally biased region" description="Low complexity" evidence="1">
    <location>
        <begin position="12"/>
        <end position="23"/>
    </location>
</feature>
<evidence type="ECO:0000313" key="2">
    <source>
        <dbReference type="EMBL" id="GIL74246.1"/>
    </source>
</evidence>
<feature type="region of interest" description="Disordered" evidence="1">
    <location>
        <begin position="1"/>
        <end position="23"/>
    </location>
</feature>
<proteinExistence type="predicted"/>
<dbReference type="InterPro" id="IPR002110">
    <property type="entry name" value="Ankyrin_rpt"/>
</dbReference>
<sequence>MDRMKRSRHAQTDATDTDSTSSLQSLPPVLQQLIMSWAGRGGHGAFASCRALRAAFNAAVCVPDMFSRYCLSAWGPKDAVHEAFEVALTIFGSLSKQEYDHRLLGLLHELAKKGATFHGYNIIDAIHTGSVSLLERLLQLLDSPSEEPESGMGMHVAACCSGLVQCTYLPQFNGEMVRLLARAITITAGVSIHSCTYTAAFREAVYHGRSSIVGALLEGGPPQKSINAALHHAVKTPHADVVEQLIAGGANIGRNVKWAAFSCACPSVVRPVVEAMRRSGAWNLDTADEAINLLLGSCNNSYIDPGPELNQRATTLRMLISEFNADPAAHGSSSLAVACARKAPFHLLAELLLLMGADADEALMTLCNSEPENDPLLRRYQHRHADGVAGLLAIGSESPEGASQAAGAALERGRMVQARVLLESGAVSSAACEALLLRALGTAAAVPQDGHGEGAGAAGAGAGDEQEEPADADVGNGVAAVEGQRRWDWVWELARSGTLQQSAVELALEEACRRGDAEAVQELASMGLAGSESCTAAFWLAFEGGHVDCMQQLRVLGAMTVDVLQEAVRVTAAREALRSWQQRNA</sequence>
<keyword evidence="3" id="KW-1185">Reference proteome</keyword>
<dbReference type="Gene3D" id="1.25.40.20">
    <property type="entry name" value="Ankyrin repeat-containing domain"/>
    <property type="match status" value="1"/>
</dbReference>
<dbReference type="SUPFAM" id="SSF48403">
    <property type="entry name" value="Ankyrin repeat"/>
    <property type="match status" value="1"/>
</dbReference>
<feature type="region of interest" description="Disordered" evidence="1">
    <location>
        <begin position="451"/>
        <end position="474"/>
    </location>
</feature>
<dbReference type="AlphaFoldDB" id="A0A8J4DB36"/>
<dbReference type="Proteomes" id="UP000747110">
    <property type="component" value="Unassembled WGS sequence"/>
</dbReference>
<dbReference type="SMART" id="SM00248">
    <property type="entry name" value="ANK"/>
    <property type="match status" value="3"/>
</dbReference>
<name>A0A8J4DB36_9CHLO</name>
<comment type="caution">
    <text evidence="2">The sequence shown here is derived from an EMBL/GenBank/DDBJ whole genome shotgun (WGS) entry which is preliminary data.</text>
</comment>
<protein>
    <submittedName>
        <fullName evidence="2">Uncharacterized protein</fullName>
    </submittedName>
</protein>
<reference evidence="2" key="1">
    <citation type="journal article" date="2021" name="Proc. Natl. Acad. Sci. U.S.A.">
        <title>Three genomes in the algal genus Volvox reveal the fate of a haploid sex-determining region after a transition to homothallism.</title>
        <authorList>
            <person name="Yamamoto K."/>
            <person name="Hamaji T."/>
            <person name="Kawai-Toyooka H."/>
            <person name="Matsuzaki R."/>
            <person name="Takahashi F."/>
            <person name="Nishimura Y."/>
            <person name="Kawachi M."/>
            <person name="Noguchi H."/>
            <person name="Minakuchi Y."/>
            <person name="Umen J.G."/>
            <person name="Toyoda A."/>
            <person name="Nozaki H."/>
        </authorList>
    </citation>
    <scope>NUCLEOTIDE SEQUENCE</scope>
    <source>
        <strain evidence="2">NIES-3786</strain>
    </source>
</reference>
<accession>A0A8J4DB36</accession>
<dbReference type="InterPro" id="IPR036770">
    <property type="entry name" value="Ankyrin_rpt-contain_sf"/>
</dbReference>
<evidence type="ECO:0000256" key="1">
    <source>
        <dbReference type="SAM" id="MobiDB-lite"/>
    </source>
</evidence>
<feature type="compositionally biased region" description="Gly residues" evidence="1">
    <location>
        <begin position="453"/>
        <end position="462"/>
    </location>
</feature>